<dbReference type="Pfam" id="PF04326">
    <property type="entry name" value="SLFN_AlbA_2"/>
    <property type="match status" value="1"/>
</dbReference>
<dbReference type="EMBL" id="RCOR01000007">
    <property type="protein sequence ID" value="RSN70442.1"/>
    <property type="molecule type" value="Genomic_DNA"/>
</dbReference>
<reference evidence="2 3" key="1">
    <citation type="submission" date="2018-10" db="EMBL/GenBank/DDBJ databases">
        <title>Co-occurring genomic capacity for anaerobic methane metabolism and dissimilatory sulfite reduction discovered in the Korarchaeota.</title>
        <authorList>
            <person name="Mckay L.J."/>
            <person name="Dlakic M."/>
            <person name="Fields M.W."/>
            <person name="Delmont T.O."/>
            <person name="Eren A.M."/>
            <person name="Jay Z.J."/>
            <person name="Klingelsmith K.B."/>
            <person name="Rusch D.B."/>
            <person name="Inskeep W.P."/>
        </authorList>
    </citation>
    <scope>NUCLEOTIDE SEQUENCE [LARGE SCALE GENOMIC DNA]</scope>
    <source>
        <strain evidence="2 3">WS</strain>
    </source>
</reference>
<dbReference type="GO" id="GO:0005524">
    <property type="term" value="F:ATP binding"/>
    <property type="evidence" value="ECO:0007669"/>
    <property type="project" value="UniProtKB-KW"/>
</dbReference>
<keyword evidence="2" id="KW-0067">ATP-binding</keyword>
<dbReference type="InterPro" id="IPR007421">
    <property type="entry name" value="Schlafen_AlbA_2_dom"/>
</dbReference>
<comment type="caution">
    <text evidence="2">The sequence shown here is derived from an EMBL/GenBank/DDBJ whole genome shotgun (WGS) entry which is preliminary data.</text>
</comment>
<dbReference type="PANTHER" id="PTHR30595:SF6">
    <property type="entry name" value="SCHLAFEN ALBA-2 DOMAIN-CONTAINING PROTEIN"/>
    <property type="match status" value="1"/>
</dbReference>
<sequence>MMGTPPTVNELDEYDQMLKDFSERMSLYGFVEIRCVSVNRKSEKGEDSWTGMAFKVIPHRKDEERGEERNYNYRDVIFRRIYVSADDFLEILKNSRENKILRIPGDPELEYNVIGLKRRHPGLIYAQRAKEFGIEVEWPCIIYHTEGNRTREMIHDDRPLVRLDLPFYPYFSIAFESEIGIPWNSNITAEIIIPDYRARIRKLKLLSERKLYVEVDLFGISPDEMVGKYYYSGRTIRTGNFDIKSGIIELDSEIKYMQVALISKEEEVLDSRWFSTIYGSQVEFEPTEENLENIIYRGENERVEFKLKIENIDDLLETIVAFANKSGGIIIVGVNDNGEVVGFDWKNEKKGESLEDWLSKIIREKCDPPSIDFNVKEDLRLQEKPLALIEVKEGKNKPYLLKNKCPYIRVGSTDRCMTRWELDDLYSQKIKERWIETR</sequence>
<name>A0A3R9QT74_9CREN</name>
<proteinExistence type="predicted"/>
<feature type="domain" description="Schlafen AlbA-2" evidence="1">
    <location>
        <begin position="299"/>
        <end position="417"/>
    </location>
</feature>
<protein>
    <submittedName>
        <fullName evidence="2">ATP-binding protein</fullName>
    </submittedName>
</protein>
<dbReference type="Gene3D" id="3.30.950.30">
    <property type="entry name" value="Schlafen, AAA domain"/>
    <property type="match status" value="1"/>
</dbReference>
<evidence type="ECO:0000259" key="1">
    <source>
        <dbReference type="Pfam" id="PF04326"/>
    </source>
</evidence>
<keyword evidence="2" id="KW-0547">Nucleotide-binding</keyword>
<gene>
    <name evidence="2" type="ORF">D9Q81_01185</name>
</gene>
<evidence type="ECO:0000313" key="3">
    <source>
        <dbReference type="Proteomes" id="UP000278149"/>
    </source>
</evidence>
<organism evidence="2 3">
    <name type="scientific">Candidatus Korarchaeum cryptofilum</name>
    <dbReference type="NCBI Taxonomy" id="498846"/>
    <lineage>
        <taxon>Archaea</taxon>
        <taxon>Thermoproteota</taxon>
        <taxon>Candidatus Korarchaeia</taxon>
        <taxon>Candidatus Korarchaeales</taxon>
        <taxon>Candidatus Korarchaeaceae</taxon>
        <taxon>Candidatus Korarchaeum</taxon>
    </lineage>
</organism>
<evidence type="ECO:0000313" key="2">
    <source>
        <dbReference type="EMBL" id="RSN70442.1"/>
    </source>
</evidence>
<accession>A0A3R9QT74</accession>
<dbReference type="Proteomes" id="UP000278149">
    <property type="component" value="Unassembled WGS sequence"/>
</dbReference>
<dbReference type="PANTHER" id="PTHR30595">
    <property type="entry name" value="GLPR-RELATED TRANSCRIPTIONAL REPRESSOR"/>
    <property type="match status" value="1"/>
</dbReference>
<dbReference type="AlphaFoldDB" id="A0A3R9QT74"/>
<dbReference type="InterPro" id="IPR038461">
    <property type="entry name" value="Schlafen_AlbA_2_dom_sf"/>
</dbReference>